<organism evidence="2 3">
    <name type="scientific">Paramecium sonneborni</name>
    <dbReference type="NCBI Taxonomy" id="65129"/>
    <lineage>
        <taxon>Eukaryota</taxon>
        <taxon>Sar</taxon>
        <taxon>Alveolata</taxon>
        <taxon>Ciliophora</taxon>
        <taxon>Intramacronucleata</taxon>
        <taxon>Oligohymenophorea</taxon>
        <taxon>Peniculida</taxon>
        <taxon>Parameciidae</taxon>
        <taxon>Paramecium</taxon>
    </lineage>
</organism>
<evidence type="ECO:0000313" key="3">
    <source>
        <dbReference type="Proteomes" id="UP000692954"/>
    </source>
</evidence>
<feature type="region of interest" description="Disordered" evidence="1">
    <location>
        <begin position="139"/>
        <end position="159"/>
    </location>
</feature>
<evidence type="ECO:0000313" key="2">
    <source>
        <dbReference type="EMBL" id="CAD8063078.1"/>
    </source>
</evidence>
<evidence type="ECO:0000256" key="1">
    <source>
        <dbReference type="SAM" id="MobiDB-lite"/>
    </source>
</evidence>
<protein>
    <submittedName>
        <fullName evidence="2">Uncharacterized protein</fullName>
    </submittedName>
</protein>
<gene>
    <name evidence="2" type="ORF">PSON_ATCC_30995.1.T0170225</name>
</gene>
<comment type="caution">
    <text evidence="2">The sequence shown here is derived from an EMBL/GenBank/DDBJ whole genome shotgun (WGS) entry which is preliminary data.</text>
</comment>
<dbReference type="Proteomes" id="UP000692954">
    <property type="component" value="Unassembled WGS sequence"/>
</dbReference>
<proteinExistence type="predicted"/>
<dbReference type="AlphaFoldDB" id="A0A8S1L5D1"/>
<name>A0A8S1L5D1_9CILI</name>
<dbReference type="EMBL" id="CAJJDN010000017">
    <property type="protein sequence ID" value="CAD8063078.1"/>
    <property type="molecule type" value="Genomic_DNA"/>
</dbReference>
<keyword evidence="3" id="KW-1185">Reference proteome</keyword>
<reference evidence="2" key="1">
    <citation type="submission" date="2021-01" db="EMBL/GenBank/DDBJ databases">
        <authorList>
            <consortium name="Genoscope - CEA"/>
            <person name="William W."/>
        </authorList>
    </citation>
    <scope>NUCLEOTIDE SEQUENCE</scope>
</reference>
<accession>A0A8S1L5D1</accession>
<sequence length="216" mass="25513">MKQNKRYNTLTDKQRAEIMELKNYMSSKQISKELKINIKTIQSVKYSERQSEYKIFIEAVIQYVANQSFLVSQINDEKKFKKLVRKKVHEAIFPKETSQFTHLLPIQKQNSNKKRIIEQIFFGIQKKILTSPSDFNNLSPIKNKEKSSHSPSYSEIDFRNDQNIQHSPDFYFKIQKTYDDIEVQSEIIPYFESSSINSSTTSQFINELSEEQLGFQ</sequence>